<dbReference type="EMBL" id="OX458333">
    <property type="protein sequence ID" value="CAI8804773.1"/>
    <property type="molecule type" value="Genomic_DNA"/>
</dbReference>
<evidence type="ECO:0000259" key="7">
    <source>
        <dbReference type="Pfam" id="PF00460"/>
    </source>
</evidence>
<evidence type="ECO:0000256" key="6">
    <source>
        <dbReference type="RuleBase" id="RU362062"/>
    </source>
</evidence>
<evidence type="ECO:0000256" key="1">
    <source>
        <dbReference type="ARBA" id="ARBA00004117"/>
    </source>
</evidence>
<keyword evidence="9" id="KW-0282">Flagellum</keyword>
<sequence length="139" mass="15197">MSSFKIFDIAGSAMAAQSLRLNLVASNLSNADSISSSIEQTYRSRQPVFAAQLQEAIDKRSAPVGVQVLGVVESQAPLRMEYAPDHPMANADGYIFRPNVNTIEELTNMMSASRSYQDNVEVANTAKQLMLQTLRLGQT</sequence>
<comment type="similarity">
    <text evidence="2">Belongs to the flagella basal body rod proteins family.</text>
</comment>
<gene>
    <name evidence="9" type="primary">flgC</name>
    <name evidence="9" type="ORF">MSZNOR_1660</name>
</gene>
<keyword evidence="9" id="KW-0966">Cell projection</keyword>
<dbReference type="PANTHER" id="PTHR30435:SF2">
    <property type="entry name" value="FLAGELLAR BASAL-BODY ROD PROTEIN FLGC"/>
    <property type="match status" value="1"/>
</dbReference>
<accession>A0ABM9I097</accession>
<organism evidence="9 10">
    <name type="scientific">Methylocaldum szegediense</name>
    <dbReference type="NCBI Taxonomy" id="73780"/>
    <lineage>
        <taxon>Bacteria</taxon>
        <taxon>Pseudomonadati</taxon>
        <taxon>Pseudomonadota</taxon>
        <taxon>Gammaproteobacteria</taxon>
        <taxon>Methylococcales</taxon>
        <taxon>Methylococcaceae</taxon>
        <taxon>Methylocaldum</taxon>
    </lineage>
</organism>
<comment type="subunit">
    <text evidence="5 6">The basal body constitutes a major portion of the flagellar organelle and consists of four rings (L,P,S, and M) mounted on a central rod. The rod consists of about 26 subunits of FlgG in the distal portion, and FlgB, FlgC and FlgF are thought to build up the proximal portion of the rod with about 6 subunits each.</text>
</comment>
<keyword evidence="4 6" id="KW-0975">Bacterial flagellum</keyword>
<dbReference type="PANTHER" id="PTHR30435">
    <property type="entry name" value="FLAGELLAR PROTEIN"/>
    <property type="match status" value="1"/>
</dbReference>
<evidence type="ECO:0000313" key="10">
    <source>
        <dbReference type="Proteomes" id="UP001162030"/>
    </source>
</evidence>
<feature type="domain" description="Flagellar basal body rod protein N-terminal" evidence="7">
    <location>
        <begin position="8"/>
        <end position="32"/>
    </location>
</feature>
<evidence type="ECO:0000313" key="9">
    <source>
        <dbReference type="EMBL" id="CAI8804773.1"/>
    </source>
</evidence>
<dbReference type="InterPro" id="IPR019776">
    <property type="entry name" value="Flagellar_basal_body_rod_CS"/>
</dbReference>
<dbReference type="NCBIfam" id="TIGR01395">
    <property type="entry name" value="FlgC"/>
    <property type="match status" value="1"/>
</dbReference>
<evidence type="ECO:0000259" key="8">
    <source>
        <dbReference type="Pfam" id="PF06429"/>
    </source>
</evidence>
<evidence type="ECO:0000256" key="3">
    <source>
        <dbReference type="ARBA" id="ARBA00017941"/>
    </source>
</evidence>
<dbReference type="Pfam" id="PF06429">
    <property type="entry name" value="Flg_bbr_C"/>
    <property type="match status" value="1"/>
</dbReference>
<dbReference type="Proteomes" id="UP001162030">
    <property type="component" value="Chromosome"/>
</dbReference>
<keyword evidence="10" id="KW-1185">Reference proteome</keyword>
<dbReference type="InterPro" id="IPR010930">
    <property type="entry name" value="Flg_bb/hook_C_dom"/>
</dbReference>
<comment type="subcellular location">
    <subcellularLocation>
        <location evidence="1 6">Bacterial flagellum basal body</location>
    </subcellularLocation>
</comment>
<feature type="domain" description="Flagellar basal-body/hook protein C-terminal" evidence="8">
    <location>
        <begin position="93"/>
        <end position="136"/>
    </location>
</feature>
<dbReference type="Pfam" id="PF00460">
    <property type="entry name" value="Flg_bb_rod"/>
    <property type="match status" value="1"/>
</dbReference>
<keyword evidence="9" id="KW-0969">Cilium</keyword>
<dbReference type="RefSeq" id="WP_026610227.1">
    <property type="nucleotide sequence ID" value="NZ_OX458333.1"/>
</dbReference>
<reference evidence="9 10" key="1">
    <citation type="submission" date="2023-03" db="EMBL/GenBank/DDBJ databases">
        <authorList>
            <person name="Pearce D."/>
        </authorList>
    </citation>
    <scope>NUCLEOTIDE SEQUENCE [LARGE SCALE GENOMIC DNA]</scope>
    <source>
        <strain evidence="9">Msz</strain>
    </source>
</reference>
<name>A0ABM9I097_9GAMM</name>
<evidence type="ECO:0000256" key="5">
    <source>
        <dbReference type="ARBA" id="ARBA00025933"/>
    </source>
</evidence>
<dbReference type="InterPro" id="IPR001444">
    <property type="entry name" value="Flag_bb_rod_N"/>
</dbReference>
<evidence type="ECO:0000256" key="4">
    <source>
        <dbReference type="ARBA" id="ARBA00023143"/>
    </source>
</evidence>
<protein>
    <recommendedName>
        <fullName evidence="3 6">Flagellar basal-body rod protein FlgC</fullName>
    </recommendedName>
</protein>
<evidence type="ECO:0000256" key="2">
    <source>
        <dbReference type="ARBA" id="ARBA00009677"/>
    </source>
</evidence>
<dbReference type="PROSITE" id="PS00588">
    <property type="entry name" value="FLAGELLA_BB_ROD"/>
    <property type="match status" value="1"/>
</dbReference>
<proteinExistence type="inferred from homology"/>
<dbReference type="InterPro" id="IPR006299">
    <property type="entry name" value="FlgC"/>
</dbReference>